<dbReference type="SUPFAM" id="SSF50156">
    <property type="entry name" value="PDZ domain-like"/>
    <property type="match status" value="1"/>
</dbReference>
<keyword evidence="1" id="KW-0175">Coiled coil</keyword>
<comment type="caution">
    <text evidence="4">The sequence shown here is derived from an EMBL/GenBank/DDBJ whole genome shotgun (WGS) entry which is preliminary data.</text>
</comment>
<proteinExistence type="predicted"/>
<feature type="domain" description="PDZ" evidence="3">
    <location>
        <begin position="119"/>
        <end position="201"/>
    </location>
</feature>
<evidence type="ECO:0000313" key="5">
    <source>
        <dbReference type="Proteomes" id="UP000603141"/>
    </source>
</evidence>
<dbReference type="InterPro" id="IPR036034">
    <property type="entry name" value="PDZ_sf"/>
</dbReference>
<keyword evidence="4" id="KW-0645">Protease</keyword>
<dbReference type="GO" id="GO:0006508">
    <property type="term" value="P:proteolysis"/>
    <property type="evidence" value="ECO:0007669"/>
    <property type="project" value="UniProtKB-KW"/>
</dbReference>
<dbReference type="RefSeq" id="WP_200271952.1">
    <property type="nucleotide sequence ID" value="NZ_JAENIJ010000024.1"/>
</dbReference>
<keyword evidence="4" id="KW-0378">Hydrolase</keyword>
<accession>A0A934S9B7</accession>
<dbReference type="AlphaFoldDB" id="A0A934S9B7"/>
<evidence type="ECO:0000256" key="2">
    <source>
        <dbReference type="SAM" id="SignalP"/>
    </source>
</evidence>
<keyword evidence="2" id="KW-0732">Signal</keyword>
<organism evidence="4 5">
    <name type="scientific">Luteolibacter pohnpeiensis</name>
    <dbReference type="NCBI Taxonomy" id="454153"/>
    <lineage>
        <taxon>Bacteria</taxon>
        <taxon>Pseudomonadati</taxon>
        <taxon>Verrucomicrobiota</taxon>
        <taxon>Verrucomicrobiia</taxon>
        <taxon>Verrucomicrobiales</taxon>
        <taxon>Verrucomicrobiaceae</taxon>
        <taxon>Luteolibacter</taxon>
    </lineage>
</organism>
<dbReference type="Proteomes" id="UP000603141">
    <property type="component" value="Unassembled WGS sequence"/>
</dbReference>
<dbReference type="InterPro" id="IPR001478">
    <property type="entry name" value="PDZ"/>
</dbReference>
<evidence type="ECO:0000256" key="1">
    <source>
        <dbReference type="SAM" id="Coils"/>
    </source>
</evidence>
<feature type="coiled-coil region" evidence="1">
    <location>
        <begin position="263"/>
        <end position="293"/>
    </location>
</feature>
<dbReference type="GO" id="GO:0008233">
    <property type="term" value="F:peptidase activity"/>
    <property type="evidence" value="ECO:0007669"/>
    <property type="project" value="UniProtKB-KW"/>
</dbReference>
<dbReference type="Gene3D" id="2.30.42.10">
    <property type="match status" value="1"/>
</dbReference>
<evidence type="ECO:0000313" key="4">
    <source>
        <dbReference type="EMBL" id="MBK1883619.1"/>
    </source>
</evidence>
<sequence>MKRIAIQLSPLLATILPLMAQEPAKHQPEPDDLLKDVIFKQIHEKLDTAVKNGDLPDDVELNQQIREKIIAALQGIDMKGDAVDVKTFQITGTPEGVAKPIQYRLGFDIGNAPTSGPQAQLGISVSPVTPTLSHQLPIQPNTGLVVDAVSENSAAANAGITTGDVVAKLDDQILIHPDQLRVLIQNHKSGDEVKLTCYRAGKELELSATLTEQAAADMSMGWGPARAIQTLQLDPQNRAFIKLLDQQKEQMKALRQGIDISSSDHTEEQLMDLSKQVAALREALDKLTQAQKEN</sequence>
<feature type="signal peptide" evidence="2">
    <location>
        <begin position="1"/>
        <end position="20"/>
    </location>
</feature>
<dbReference type="Pfam" id="PF13180">
    <property type="entry name" value="PDZ_2"/>
    <property type="match status" value="1"/>
</dbReference>
<name>A0A934S9B7_9BACT</name>
<protein>
    <submittedName>
        <fullName evidence="4">Serine protease</fullName>
    </submittedName>
</protein>
<evidence type="ECO:0000259" key="3">
    <source>
        <dbReference type="SMART" id="SM00228"/>
    </source>
</evidence>
<gene>
    <name evidence="4" type="ORF">JIN85_14445</name>
</gene>
<keyword evidence="5" id="KW-1185">Reference proteome</keyword>
<feature type="chain" id="PRO_5036737887" evidence="2">
    <location>
        <begin position="21"/>
        <end position="294"/>
    </location>
</feature>
<reference evidence="4" key="1">
    <citation type="submission" date="2021-01" db="EMBL/GenBank/DDBJ databases">
        <title>Modified the classification status of verrucomicrobia.</title>
        <authorList>
            <person name="Feng X."/>
        </authorList>
    </citation>
    <scope>NUCLEOTIDE SEQUENCE</scope>
    <source>
        <strain evidence="4">KCTC 22041</strain>
    </source>
</reference>
<dbReference type="SMART" id="SM00228">
    <property type="entry name" value="PDZ"/>
    <property type="match status" value="1"/>
</dbReference>
<dbReference type="EMBL" id="JAENIJ010000024">
    <property type="protein sequence ID" value="MBK1883619.1"/>
    <property type="molecule type" value="Genomic_DNA"/>
</dbReference>